<dbReference type="AlphaFoldDB" id="D5U3B5"/>
<reference evidence="3" key="2">
    <citation type="journal article" date="2010" name="Stand. Genomic Sci.">
        <title>Complete genome sequence of Thermosphaera aggregans type strain (M11TLT).</title>
        <authorList>
            <person name="Spring S."/>
            <person name="Rachel R."/>
            <person name="Lapidus A."/>
            <person name="Davenport K."/>
            <person name="Tice H."/>
            <person name="Copeland A."/>
            <person name="Cheng J.-F."/>
            <person name="Lucas S."/>
            <person name="Chen F."/>
            <person name="Nolan M."/>
            <person name="Bruce D."/>
            <person name="Goodwin L."/>
            <person name="Pitluck S."/>
            <person name="Ivanova N."/>
            <person name="Mavromatis K."/>
            <person name="Ovchinnikova G."/>
            <person name="Pati A."/>
            <person name="Chen A."/>
            <person name="Palaniappan K."/>
            <person name="Land M."/>
            <person name="Hauser L."/>
            <person name="Chang Y.-J."/>
            <person name="Jeffries C.C."/>
            <person name="Brettin T."/>
            <person name="Detter J.C."/>
            <person name="Tapia R."/>
            <person name="Han C."/>
            <person name="Heimerl T."/>
            <person name="Weikl F."/>
            <person name="Brambilla E."/>
            <person name="Goker M."/>
            <person name="Bristow J."/>
            <person name="Eisen J.A."/>
            <person name="Markowitz V."/>
            <person name="Hugenholtz P."/>
            <person name="Kyrpides N.C."/>
            <person name="Klenk H.-P."/>
        </authorList>
    </citation>
    <scope>NUCLEOTIDE SEQUENCE [LARGE SCALE GENOMIC DNA]</scope>
    <source>
        <strain evidence="3">DSM 11486 / M11TL</strain>
    </source>
</reference>
<dbReference type="HOGENOM" id="CLU_1227710_0_0_2"/>
<protein>
    <submittedName>
        <fullName evidence="2">Uncharacterized protein</fullName>
    </submittedName>
</protein>
<dbReference type="Proteomes" id="UP000002376">
    <property type="component" value="Chromosome"/>
</dbReference>
<keyword evidence="3" id="KW-1185">Reference proteome</keyword>
<feature type="transmembrane region" description="Helical" evidence="1">
    <location>
        <begin position="203"/>
        <end position="221"/>
    </location>
</feature>
<evidence type="ECO:0000313" key="2">
    <source>
        <dbReference type="EMBL" id="ADG91615.1"/>
    </source>
</evidence>
<organism evidence="2 3">
    <name type="scientific">Thermosphaera aggregans (strain DSM 11486 / M11TL)</name>
    <dbReference type="NCBI Taxonomy" id="633148"/>
    <lineage>
        <taxon>Archaea</taxon>
        <taxon>Thermoproteota</taxon>
        <taxon>Thermoprotei</taxon>
        <taxon>Desulfurococcales</taxon>
        <taxon>Desulfurococcaceae</taxon>
        <taxon>Thermosphaera</taxon>
    </lineage>
</organism>
<sequence>MVKKAVPLALVLILTALITVEATWVYIREFSDASGDIENCPVYADILITGYGFNETHVGFNITVNGNVPLPSSSTYWYGVLIDSDNNPSTGLAHWTLIGVDYLLEAWIDTTTVSTPGAKLYRYVGDGSSWEWSEVSDAEVSASVYGKTVTNDTIELVVGKKYLTPLSGEIGFTIYVSNSSGATCDTAVVASGGEGPVPVPEPALLVAASVVIVSALSLFLIKDKL</sequence>
<gene>
    <name evidence="2" type="ordered locus">Tagg_1354</name>
</gene>
<keyword evidence="1" id="KW-0812">Transmembrane</keyword>
<evidence type="ECO:0000256" key="1">
    <source>
        <dbReference type="SAM" id="Phobius"/>
    </source>
</evidence>
<dbReference type="KEGG" id="tag:Tagg_1354"/>
<name>D5U3B5_THEAM</name>
<reference key="3">
    <citation type="submission" date="2010-02" db="EMBL/GenBank/DDBJ databases">
        <title>Complete genome sequence of Thermosphaera aggregans type strain (M11TL).</title>
        <authorList>
            <consortium name="US DOE Joint Genome Institute (JGI-PGF)"/>
            <person name="Spring S."/>
            <person name="Lapidus A."/>
            <person name="Munk C."/>
            <person name="Schroeder M."/>
            <person name="Glavina Del Rio T."/>
            <person name="Tice H."/>
            <person name="Copeland A."/>
            <person name="Cheng J.-F."/>
            <person name="Lucas S."/>
            <person name="Chen F."/>
            <person name="Nolan M."/>
            <person name="Bruce D."/>
            <person name="Goodwin L."/>
            <person name="Pitluck S."/>
            <person name="Ivanova N."/>
            <person name="Mavromatis K."/>
            <person name="Ovchinnikova G."/>
            <person name="Pati A."/>
            <person name="Chen A."/>
            <person name="Palaniappan K."/>
            <person name="Land M."/>
            <person name="Hauser L."/>
            <person name="Chang Y.-J."/>
            <person name="Jeffries C.C."/>
            <person name="Brettin T."/>
            <person name="Detter J.C."/>
            <person name="Tapia R."/>
            <person name="Han C."/>
            <person name="Chain P."/>
            <person name="Heimerl T."/>
            <person name="Weik F."/>
            <person name="Goker M."/>
            <person name="Rachel R."/>
            <person name="Bristow J."/>
            <person name="Eisen J.A."/>
            <person name="Markowitz V."/>
            <person name="Hugenholtz P."/>
            <person name="Kyrpides N.C."/>
            <person name="Klenk H.-P."/>
        </authorList>
    </citation>
    <scope>NUCLEOTIDE SEQUENCE</scope>
    <source>
        <strain>DSM 11486</strain>
    </source>
</reference>
<dbReference type="EMBL" id="CP001939">
    <property type="protein sequence ID" value="ADG91615.1"/>
    <property type="molecule type" value="Genomic_DNA"/>
</dbReference>
<accession>D5U3B5</accession>
<evidence type="ECO:0000313" key="3">
    <source>
        <dbReference type="Proteomes" id="UP000002376"/>
    </source>
</evidence>
<proteinExistence type="predicted"/>
<keyword evidence="1" id="KW-1133">Transmembrane helix</keyword>
<reference evidence="2 3" key="1">
    <citation type="journal article" date="2010" name="Stand. Genomic Sci.">
        <title>Complete genome sequence of Thermosphaera aggregans type strain (M11TL).</title>
        <authorList>
            <person name="Spring S."/>
            <person name="Rachel R."/>
            <person name="Lapidus A."/>
            <person name="Davenport K."/>
            <person name="Tice H."/>
            <person name="Copeland A."/>
            <person name="Cheng J.F."/>
            <person name="Lucas S."/>
            <person name="Chen F."/>
            <person name="Nolan M."/>
            <person name="Bruce D."/>
            <person name="Goodwin L."/>
            <person name="Pitluck S."/>
            <person name="Ivanova N."/>
            <person name="Mavromatis K."/>
            <person name="Ovchinnikova G."/>
            <person name="Pati A."/>
            <person name="Chen A."/>
            <person name="Palaniappan K."/>
            <person name="Land M."/>
            <person name="Hauser L."/>
            <person name="Chang Y.J."/>
            <person name="Jeffries C.C."/>
            <person name="Brettin T."/>
            <person name="Detter J.C."/>
            <person name="Tapia R."/>
            <person name="Han C."/>
            <person name="Heimerl T."/>
            <person name="Weikl F."/>
            <person name="Brambilla E."/>
            <person name="Goker M."/>
            <person name="Bristow J."/>
            <person name="Eisen J.A."/>
            <person name="Markowitz V."/>
            <person name="Hugenholtz P."/>
            <person name="Kyrpides N.C."/>
            <person name="Klenk H.P."/>
        </authorList>
    </citation>
    <scope>NUCLEOTIDE SEQUENCE [LARGE SCALE GENOMIC DNA]</scope>
    <source>
        <strain evidence="3">DSM 11486 / M11TL</strain>
    </source>
</reference>
<keyword evidence="1" id="KW-0472">Membrane</keyword>